<dbReference type="SUPFAM" id="SSF53335">
    <property type="entry name" value="S-adenosyl-L-methionine-dependent methyltransferases"/>
    <property type="match status" value="1"/>
</dbReference>
<dbReference type="Pfam" id="PF02086">
    <property type="entry name" value="MethyltransfD12"/>
    <property type="match status" value="1"/>
</dbReference>
<protein>
    <recommendedName>
        <fullName evidence="2">site-specific DNA-methyltransferase (adenine-specific)</fullName>
        <ecNumber evidence="2">2.1.1.72</ecNumber>
    </recommendedName>
</protein>
<evidence type="ECO:0000313" key="8">
    <source>
        <dbReference type="Proteomes" id="UP000588098"/>
    </source>
</evidence>
<dbReference type="EMBL" id="JACHJL010000003">
    <property type="protein sequence ID" value="MBB5934559.1"/>
    <property type="molecule type" value="Genomic_DNA"/>
</dbReference>
<evidence type="ECO:0000256" key="4">
    <source>
        <dbReference type="ARBA" id="ARBA00022679"/>
    </source>
</evidence>
<dbReference type="GO" id="GO:1904047">
    <property type="term" value="F:S-adenosyl-L-methionine binding"/>
    <property type="evidence" value="ECO:0007669"/>
    <property type="project" value="TreeGrafter"/>
</dbReference>
<comment type="similarity">
    <text evidence="1">Belongs to the N(4)/N(6)-methyltransferase family.</text>
</comment>
<dbReference type="GO" id="GO:0009307">
    <property type="term" value="P:DNA restriction-modification system"/>
    <property type="evidence" value="ECO:0007669"/>
    <property type="project" value="InterPro"/>
</dbReference>
<dbReference type="InterPro" id="IPR029063">
    <property type="entry name" value="SAM-dependent_MTases_sf"/>
</dbReference>
<dbReference type="InterPro" id="IPR012263">
    <property type="entry name" value="M_m6A_EcoRV"/>
</dbReference>
<evidence type="ECO:0000256" key="2">
    <source>
        <dbReference type="ARBA" id="ARBA00011900"/>
    </source>
</evidence>
<proteinExistence type="inferred from homology"/>
<evidence type="ECO:0000256" key="1">
    <source>
        <dbReference type="ARBA" id="ARBA00006594"/>
    </source>
</evidence>
<evidence type="ECO:0000256" key="5">
    <source>
        <dbReference type="ARBA" id="ARBA00022691"/>
    </source>
</evidence>
<organism evidence="7 8">
    <name type="scientific">Streptomyces zagrosensis</name>
    <dbReference type="NCBI Taxonomy" id="1042984"/>
    <lineage>
        <taxon>Bacteria</taxon>
        <taxon>Bacillati</taxon>
        <taxon>Actinomycetota</taxon>
        <taxon>Actinomycetes</taxon>
        <taxon>Kitasatosporales</taxon>
        <taxon>Streptomycetaceae</taxon>
        <taxon>Streptomyces</taxon>
    </lineage>
</organism>
<dbReference type="Proteomes" id="UP000588098">
    <property type="component" value="Unassembled WGS sequence"/>
</dbReference>
<dbReference type="Gene3D" id="3.40.50.150">
    <property type="entry name" value="Vaccinia Virus protein VP39"/>
    <property type="match status" value="1"/>
</dbReference>
<evidence type="ECO:0000256" key="3">
    <source>
        <dbReference type="ARBA" id="ARBA00022603"/>
    </source>
</evidence>
<dbReference type="PIRSF" id="PIRSF000398">
    <property type="entry name" value="M_m6A_EcoRV"/>
    <property type="match status" value="1"/>
</dbReference>
<accession>A0A7W9UY92</accession>
<dbReference type="AlphaFoldDB" id="A0A7W9UY92"/>
<name>A0A7W9UY92_9ACTN</name>
<keyword evidence="3 7" id="KW-0489">Methyltransferase</keyword>
<keyword evidence="8" id="KW-1185">Reference proteome</keyword>
<dbReference type="RefSeq" id="WP_376772544.1">
    <property type="nucleotide sequence ID" value="NZ_JACHJL010000003.1"/>
</dbReference>
<dbReference type="GO" id="GO:0006298">
    <property type="term" value="P:mismatch repair"/>
    <property type="evidence" value="ECO:0007669"/>
    <property type="project" value="TreeGrafter"/>
</dbReference>
<keyword evidence="4 7" id="KW-0808">Transferase</keyword>
<comment type="catalytic activity">
    <reaction evidence="6">
        <text>a 2'-deoxyadenosine in DNA + S-adenosyl-L-methionine = an N(6)-methyl-2'-deoxyadenosine in DNA + S-adenosyl-L-homocysteine + H(+)</text>
        <dbReference type="Rhea" id="RHEA:15197"/>
        <dbReference type="Rhea" id="RHEA-COMP:12418"/>
        <dbReference type="Rhea" id="RHEA-COMP:12419"/>
        <dbReference type="ChEBI" id="CHEBI:15378"/>
        <dbReference type="ChEBI" id="CHEBI:57856"/>
        <dbReference type="ChEBI" id="CHEBI:59789"/>
        <dbReference type="ChEBI" id="CHEBI:90615"/>
        <dbReference type="ChEBI" id="CHEBI:90616"/>
        <dbReference type="EC" id="2.1.1.72"/>
    </reaction>
</comment>
<dbReference type="GO" id="GO:0043565">
    <property type="term" value="F:sequence-specific DNA binding"/>
    <property type="evidence" value="ECO:0007669"/>
    <property type="project" value="TreeGrafter"/>
</dbReference>
<dbReference type="PRINTS" id="PR00505">
    <property type="entry name" value="D12N6MTFRASE"/>
</dbReference>
<dbReference type="GO" id="GO:0009007">
    <property type="term" value="F:site-specific DNA-methyltransferase (adenine-specific) activity"/>
    <property type="evidence" value="ECO:0007669"/>
    <property type="project" value="UniProtKB-EC"/>
</dbReference>
<keyword evidence="5" id="KW-0949">S-adenosyl-L-methionine</keyword>
<gene>
    <name evidence="7" type="ORF">FHS42_001606</name>
</gene>
<evidence type="ECO:0000313" key="7">
    <source>
        <dbReference type="EMBL" id="MBB5934559.1"/>
    </source>
</evidence>
<dbReference type="PANTHER" id="PTHR30481:SF4">
    <property type="entry name" value="SITE-SPECIFIC DNA-METHYLTRANSFERASE (ADENINE-SPECIFIC)"/>
    <property type="match status" value="1"/>
</dbReference>
<dbReference type="EC" id="2.1.1.72" evidence="2"/>
<comment type="caution">
    <text evidence="7">The sequence shown here is derived from an EMBL/GenBank/DDBJ whole genome shotgun (WGS) entry which is preliminary data.</text>
</comment>
<sequence>MRLAHQPPFPYYGAKGKLAPWIVSHIPEHKAYVEPFCGSAAVLLAKERCRTEVLNDANGDVVTFWRVLRDQPDALVEVLQRTPYARDEYKASLTSYGGLPELERARRFFVRCCMAFNASTRKVGFSSSAPGRTGKAQTFAARIDTRLMEVAERVRGVEIENVDALRLVDRWRQPDTVLYLDPPYLASTRKSKRDYATESNTDEFHASMLHTVADFPGTVLISGYMGGPYESLGWRCERREVPAHVSNAAGARRVECLWINR</sequence>
<reference evidence="7 8" key="1">
    <citation type="submission" date="2020-08" db="EMBL/GenBank/DDBJ databases">
        <title>Genomic Encyclopedia of Type Strains, Phase III (KMG-III): the genomes of soil and plant-associated and newly described type strains.</title>
        <authorList>
            <person name="Whitman W."/>
        </authorList>
    </citation>
    <scope>NUCLEOTIDE SEQUENCE [LARGE SCALE GENOMIC DNA]</scope>
    <source>
        <strain evidence="7 8">CECT 8305</strain>
    </source>
</reference>
<dbReference type="InterPro" id="IPR012327">
    <property type="entry name" value="MeTrfase_D12"/>
</dbReference>
<evidence type="ECO:0000256" key="6">
    <source>
        <dbReference type="ARBA" id="ARBA00047942"/>
    </source>
</evidence>
<dbReference type="PANTHER" id="PTHR30481">
    <property type="entry name" value="DNA ADENINE METHYLASE"/>
    <property type="match status" value="1"/>
</dbReference>
<dbReference type="Gene3D" id="1.10.1020.10">
    <property type="entry name" value="Adenine-specific Methyltransferase, Domain 2"/>
    <property type="match status" value="1"/>
</dbReference>
<dbReference type="GO" id="GO:0032259">
    <property type="term" value="P:methylation"/>
    <property type="evidence" value="ECO:0007669"/>
    <property type="project" value="UniProtKB-KW"/>
</dbReference>
<dbReference type="InterPro" id="IPR023095">
    <property type="entry name" value="Ade_MeTrfase_dom_2"/>
</dbReference>